<proteinExistence type="predicted"/>
<accession>A0ABP0UKL3</accession>
<evidence type="ECO:0000313" key="4">
    <source>
        <dbReference type="Proteomes" id="UP001497512"/>
    </source>
</evidence>
<keyword evidence="4" id="KW-1185">Reference proteome</keyword>
<name>A0ABP0UKL3_9BRYO</name>
<dbReference type="EMBL" id="OZ019896">
    <property type="protein sequence ID" value="CAK9222865.1"/>
    <property type="molecule type" value="Genomic_DNA"/>
</dbReference>
<dbReference type="Pfam" id="PF00248">
    <property type="entry name" value="Aldo_ket_red"/>
    <property type="match status" value="2"/>
</dbReference>
<reference evidence="3" key="1">
    <citation type="submission" date="2024-02" db="EMBL/GenBank/DDBJ databases">
        <authorList>
            <consortium name="ELIXIR-Norway"/>
            <consortium name="Elixir Norway"/>
        </authorList>
    </citation>
    <scope>NUCLEOTIDE SEQUENCE</scope>
</reference>
<evidence type="ECO:0000313" key="3">
    <source>
        <dbReference type="EMBL" id="CAK9222865.1"/>
    </source>
</evidence>
<gene>
    <name evidence="3" type="ORF">CSSPTR1EN2_LOCUS16484</name>
</gene>
<dbReference type="PANTHER" id="PTHR43625">
    <property type="entry name" value="AFLATOXIN B1 ALDEHYDE REDUCTASE"/>
    <property type="match status" value="1"/>
</dbReference>
<organism evidence="3 4">
    <name type="scientific">Sphagnum troendelagicum</name>
    <dbReference type="NCBI Taxonomy" id="128251"/>
    <lineage>
        <taxon>Eukaryota</taxon>
        <taxon>Viridiplantae</taxon>
        <taxon>Streptophyta</taxon>
        <taxon>Embryophyta</taxon>
        <taxon>Bryophyta</taxon>
        <taxon>Sphagnophytina</taxon>
        <taxon>Sphagnopsida</taxon>
        <taxon>Sphagnales</taxon>
        <taxon>Sphagnaceae</taxon>
        <taxon>Sphagnum</taxon>
    </lineage>
</organism>
<dbReference type="SUPFAM" id="SSF51430">
    <property type="entry name" value="NAD(P)-linked oxidoreductase"/>
    <property type="match status" value="2"/>
</dbReference>
<sequence>MAPGLPTVPKVKLGPEGFEVSSLGLGCMGMSVYYGLPKPDEEMIELIRYAVNAGVTFLDTADVYGPHTNEVLCWQGEALHPVLPLGNLFKSGFCFVHIPTLNSNALLSGLKTFYPKFHHMEWVYKDFVLGVAIRAIKGIREKVQLATKFGLLAEDKMNTLTVKGDPEWVRMACEGSLKRLDVDYIDLYYLHRVDRNVPIEITVGAMKKLVEEGKVKHLGLSETSASDIRRAHAVHPITAVQMEWSLWTRDLEEDIVPTCRELGIAIVPYSPLGSGFFAGYNAREQKEGDFGTVVFPKLSAENLDKNEILRARVTAIAEKKKCSLNQLALAWVRHKGSDVVPIPGTTKKANLESNIGSVAISLSKEDMMEIEAAVPAHEVAGDRFIESYMERTWRQLVTPPLSSWKGSEVQ</sequence>
<evidence type="ECO:0000256" key="1">
    <source>
        <dbReference type="ARBA" id="ARBA00023002"/>
    </source>
</evidence>
<dbReference type="CDD" id="cd19145">
    <property type="entry name" value="AKR_AKR13D1"/>
    <property type="match status" value="1"/>
</dbReference>
<evidence type="ECO:0000259" key="2">
    <source>
        <dbReference type="Pfam" id="PF00248"/>
    </source>
</evidence>
<feature type="domain" description="NADP-dependent oxidoreductase" evidence="2">
    <location>
        <begin position="129"/>
        <end position="373"/>
    </location>
</feature>
<dbReference type="InterPro" id="IPR036812">
    <property type="entry name" value="NAD(P)_OxRdtase_dom_sf"/>
</dbReference>
<protein>
    <recommendedName>
        <fullName evidence="2">NADP-dependent oxidoreductase domain-containing protein</fullName>
    </recommendedName>
</protein>
<keyword evidence="1" id="KW-0560">Oxidoreductase</keyword>
<feature type="domain" description="NADP-dependent oxidoreductase" evidence="2">
    <location>
        <begin position="23"/>
        <end position="72"/>
    </location>
</feature>
<dbReference type="InterPro" id="IPR023210">
    <property type="entry name" value="NADP_OxRdtase_dom"/>
</dbReference>
<dbReference type="Proteomes" id="UP001497512">
    <property type="component" value="Chromosome 4"/>
</dbReference>
<dbReference type="InterPro" id="IPR050791">
    <property type="entry name" value="Aldo-Keto_reductase"/>
</dbReference>
<dbReference type="Gene3D" id="3.20.20.100">
    <property type="entry name" value="NADP-dependent oxidoreductase domain"/>
    <property type="match status" value="2"/>
</dbReference>
<dbReference type="PANTHER" id="PTHR43625:SF40">
    <property type="entry name" value="ALDO-KETO REDUCTASE YAKC [NADP(+)]"/>
    <property type="match status" value="1"/>
</dbReference>